<dbReference type="OrthoDB" id="1921208at2759"/>
<dbReference type="KEGG" id="ela:UCREL1_6497"/>
<dbReference type="STRING" id="1287681.M7SPY9"/>
<name>M7SPY9_EUTLA</name>
<dbReference type="OMA" id="GVTWNMT"/>
<dbReference type="Proteomes" id="UP000012174">
    <property type="component" value="Unassembled WGS sequence"/>
</dbReference>
<dbReference type="InterPro" id="IPR008972">
    <property type="entry name" value="Cupredoxin"/>
</dbReference>
<dbReference type="HOGENOM" id="CLU_053381_0_0_1"/>
<dbReference type="eggNOG" id="ENOG502S40X">
    <property type="taxonomic scope" value="Eukaryota"/>
</dbReference>
<dbReference type="Gene3D" id="2.60.40.420">
    <property type="entry name" value="Cupredoxins - blue copper proteins"/>
    <property type="match status" value="1"/>
</dbReference>
<protein>
    <submittedName>
        <fullName evidence="2">Putative serine-threonine rich protein</fullName>
    </submittedName>
</protein>
<evidence type="ECO:0000313" key="3">
    <source>
        <dbReference type="Proteomes" id="UP000012174"/>
    </source>
</evidence>
<keyword evidence="3" id="KW-1185">Reference proteome</keyword>
<feature type="compositionally biased region" description="Low complexity" evidence="1">
    <location>
        <begin position="242"/>
        <end position="269"/>
    </location>
</feature>
<dbReference type="InterPro" id="IPR052953">
    <property type="entry name" value="Ser-rich/MCO-related"/>
</dbReference>
<dbReference type="PANTHER" id="PTHR34883:SF4">
    <property type="entry name" value="CUPREDOXIN"/>
    <property type="match status" value="1"/>
</dbReference>
<evidence type="ECO:0000313" key="2">
    <source>
        <dbReference type="EMBL" id="EMR66513.1"/>
    </source>
</evidence>
<dbReference type="AlphaFoldDB" id="M7SPY9"/>
<dbReference type="PANTHER" id="PTHR34883">
    <property type="entry name" value="SERINE-RICH PROTEIN, PUTATIVE-RELATED-RELATED"/>
    <property type="match status" value="1"/>
</dbReference>
<reference evidence="3" key="1">
    <citation type="journal article" date="2013" name="Genome Announc.">
        <title>Draft genome sequence of the grapevine dieback fungus Eutypa lata UCR-EL1.</title>
        <authorList>
            <person name="Blanco-Ulate B."/>
            <person name="Rolshausen P.E."/>
            <person name="Cantu D."/>
        </authorList>
    </citation>
    <scope>NUCLEOTIDE SEQUENCE [LARGE SCALE GENOMIC DNA]</scope>
    <source>
        <strain evidence="3">UCR-EL1</strain>
    </source>
</reference>
<organism evidence="2 3">
    <name type="scientific">Eutypa lata (strain UCR-EL1)</name>
    <name type="common">Grapevine dieback disease fungus</name>
    <name type="synonym">Eutypa armeniacae</name>
    <dbReference type="NCBI Taxonomy" id="1287681"/>
    <lineage>
        <taxon>Eukaryota</taxon>
        <taxon>Fungi</taxon>
        <taxon>Dikarya</taxon>
        <taxon>Ascomycota</taxon>
        <taxon>Pezizomycotina</taxon>
        <taxon>Sordariomycetes</taxon>
        <taxon>Xylariomycetidae</taxon>
        <taxon>Xylariales</taxon>
        <taxon>Diatrypaceae</taxon>
        <taxon>Eutypa</taxon>
    </lineage>
</organism>
<gene>
    <name evidence="2" type="ORF">UCREL1_6497</name>
</gene>
<proteinExistence type="predicted"/>
<sequence>MKYSAALSMAVAPMAFAKAINNVYPPTKRDHHLSGESSGDVLEKVGGDEAAWIHGGLSSEGATQVIVIWAHPGGEAAQTTTVHEQVVVTQTVTEVAATATEAAAEATHTIVVGGDAGLVFTPQEIQAAVGDMVIFQFMSQMHTATQSGFTTPCDPLDGGMDTDTQPNPNNTVVPPPQVAMQVMTAEPLWFYCKTGNHCGQGMVFSINPTAEKTHAQFQANAIAEKGTGAPSAIVGGDGGNGTVAPPAESVAAPAESASATASAGGAEATGSFETGQGTVGSDGSCVCAVTCSSGNFPALEAQGVGSHGGFAGGIPRSMMEMVAA</sequence>
<dbReference type="CDD" id="cd00920">
    <property type="entry name" value="Cupredoxin"/>
    <property type="match status" value="1"/>
</dbReference>
<accession>M7SPY9</accession>
<feature type="region of interest" description="Disordered" evidence="1">
    <location>
        <begin position="230"/>
        <end position="269"/>
    </location>
</feature>
<evidence type="ECO:0000256" key="1">
    <source>
        <dbReference type="SAM" id="MobiDB-lite"/>
    </source>
</evidence>
<dbReference type="SUPFAM" id="SSF49503">
    <property type="entry name" value="Cupredoxins"/>
    <property type="match status" value="1"/>
</dbReference>
<dbReference type="EMBL" id="KB706639">
    <property type="protein sequence ID" value="EMR66513.1"/>
    <property type="molecule type" value="Genomic_DNA"/>
</dbReference>